<dbReference type="CDD" id="cd00041">
    <property type="entry name" value="CUB"/>
    <property type="match status" value="2"/>
</dbReference>
<dbReference type="KEGG" id="lgi:LOTGIDRAFT_66938"/>
<reference evidence="7 8" key="1">
    <citation type="journal article" date="2013" name="Nature">
        <title>Insights into bilaterian evolution from three spiralian genomes.</title>
        <authorList>
            <person name="Simakov O."/>
            <person name="Marletaz F."/>
            <person name="Cho S.J."/>
            <person name="Edsinger-Gonzales E."/>
            <person name="Havlak P."/>
            <person name="Hellsten U."/>
            <person name="Kuo D.H."/>
            <person name="Larsson T."/>
            <person name="Lv J."/>
            <person name="Arendt D."/>
            <person name="Savage R."/>
            <person name="Osoegawa K."/>
            <person name="de Jong P."/>
            <person name="Grimwood J."/>
            <person name="Chapman J.A."/>
            <person name="Shapiro H."/>
            <person name="Aerts A."/>
            <person name="Otillar R.P."/>
            <person name="Terry A.Y."/>
            <person name="Boore J.L."/>
            <person name="Grigoriev I.V."/>
            <person name="Lindberg D.R."/>
            <person name="Seaver E.C."/>
            <person name="Weisblat D.A."/>
            <person name="Putnam N.H."/>
            <person name="Rokhsar D.S."/>
        </authorList>
    </citation>
    <scope>NUCLEOTIDE SEQUENCE [LARGE SCALE GENOMIC DNA]</scope>
</reference>
<keyword evidence="3" id="KW-1015">Disulfide bond</keyword>
<dbReference type="EMBL" id="KB200406">
    <property type="protein sequence ID" value="ESP01719.1"/>
    <property type="molecule type" value="Genomic_DNA"/>
</dbReference>
<dbReference type="AlphaFoldDB" id="V4ACI5"/>
<feature type="non-terminal residue" evidence="7">
    <location>
        <position position="1"/>
    </location>
</feature>
<dbReference type="PANTHER" id="PTHR24251">
    <property type="entry name" value="OVOCHYMASE-RELATED"/>
    <property type="match status" value="1"/>
</dbReference>
<dbReference type="HOGENOM" id="CLU_015228_5_0_1"/>
<accession>V4ACI5</accession>
<dbReference type="SMART" id="SM00042">
    <property type="entry name" value="CUB"/>
    <property type="match status" value="2"/>
</dbReference>
<feature type="domain" description="CUB" evidence="6">
    <location>
        <begin position="117"/>
        <end position="230"/>
    </location>
</feature>
<feature type="domain" description="CUB" evidence="6">
    <location>
        <begin position="1"/>
        <end position="114"/>
    </location>
</feature>
<evidence type="ECO:0000256" key="4">
    <source>
        <dbReference type="ARBA" id="ARBA00023180"/>
    </source>
</evidence>
<dbReference type="FunFam" id="2.60.120.290:FF:000003">
    <property type="entry name" value="Neuropilin"/>
    <property type="match status" value="1"/>
</dbReference>
<dbReference type="Proteomes" id="UP000030746">
    <property type="component" value="Unassembled WGS sequence"/>
</dbReference>
<dbReference type="GeneID" id="20251799"/>
<evidence type="ECO:0000256" key="1">
    <source>
        <dbReference type="ARBA" id="ARBA00022729"/>
    </source>
</evidence>
<evidence type="ECO:0000256" key="5">
    <source>
        <dbReference type="PROSITE-ProRule" id="PRU00059"/>
    </source>
</evidence>
<dbReference type="FunFam" id="2.60.120.290:FF:000013">
    <property type="entry name" value="Membrane frizzled-related protein"/>
    <property type="match status" value="1"/>
</dbReference>
<dbReference type="InterPro" id="IPR035914">
    <property type="entry name" value="Sperma_CUB_dom_sf"/>
</dbReference>
<evidence type="ECO:0000313" key="8">
    <source>
        <dbReference type="Proteomes" id="UP000030746"/>
    </source>
</evidence>
<dbReference type="Pfam" id="PF00431">
    <property type="entry name" value="CUB"/>
    <property type="match status" value="2"/>
</dbReference>
<keyword evidence="1" id="KW-0732">Signal</keyword>
<dbReference type="OMA" id="YHGKCDK"/>
<keyword evidence="4" id="KW-0325">Glycoprotein</keyword>
<dbReference type="STRING" id="225164.V4ACI5"/>
<feature type="non-terminal residue" evidence="7">
    <location>
        <position position="230"/>
    </location>
</feature>
<keyword evidence="8" id="KW-1185">Reference proteome</keyword>
<dbReference type="OrthoDB" id="10009301at2759"/>
<organism evidence="7 8">
    <name type="scientific">Lottia gigantea</name>
    <name type="common">Giant owl limpet</name>
    <dbReference type="NCBI Taxonomy" id="225164"/>
    <lineage>
        <taxon>Eukaryota</taxon>
        <taxon>Metazoa</taxon>
        <taxon>Spiralia</taxon>
        <taxon>Lophotrochozoa</taxon>
        <taxon>Mollusca</taxon>
        <taxon>Gastropoda</taxon>
        <taxon>Patellogastropoda</taxon>
        <taxon>Lottioidea</taxon>
        <taxon>Lottiidae</taxon>
        <taxon>Lottia</taxon>
    </lineage>
</organism>
<dbReference type="CTD" id="20251799"/>
<gene>
    <name evidence="7" type="ORF">LOTGIDRAFT_66938</name>
</gene>
<keyword evidence="2" id="KW-0677">Repeat</keyword>
<evidence type="ECO:0000259" key="6">
    <source>
        <dbReference type="PROSITE" id="PS01180"/>
    </source>
</evidence>
<proteinExistence type="predicted"/>
<dbReference type="PROSITE" id="PS01180">
    <property type="entry name" value="CUB"/>
    <property type="match status" value="2"/>
</dbReference>
<evidence type="ECO:0000313" key="7">
    <source>
        <dbReference type="EMBL" id="ESP01719.1"/>
    </source>
</evidence>
<evidence type="ECO:0000256" key="2">
    <source>
        <dbReference type="ARBA" id="ARBA00022737"/>
    </source>
</evidence>
<dbReference type="Gene3D" id="2.60.120.290">
    <property type="entry name" value="Spermadhesin, CUB domain"/>
    <property type="match status" value="2"/>
</dbReference>
<sequence>CGGIITGETGNFASPNWPRNYAHNLNCSWYLRAPNYKVIHFDFSHLDLGRHTSNTCDEVNDRLVVMEKTPHGLVRFCSSQTMNNYVSQTNNVTIQFVTNMNNDALGFRVFFKADWPCHAMLTEDNGEFASPGWPENYSPRLSCVWTISAPVDAKIFLHFTNIEIETQSLGLCGDNYDILEIFDGDSLAAEKLGTFCGHEEPKSFTSSYNVVLVRFRTDQHGQTTGFHATY</sequence>
<dbReference type="RefSeq" id="XP_009047609.1">
    <property type="nucleotide sequence ID" value="XM_009049361.1"/>
</dbReference>
<comment type="caution">
    <text evidence="5">Lacks conserved residue(s) required for the propagation of feature annotation.</text>
</comment>
<name>V4ACI5_LOTGI</name>
<protein>
    <recommendedName>
        <fullName evidence="6">CUB domain-containing protein</fullName>
    </recommendedName>
</protein>
<evidence type="ECO:0000256" key="3">
    <source>
        <dbReference type="ARBA" id="ARBA00023157"/>
    </source>
</evidence>
<dbReference type="SUPFAM" id="SSF49854">
    <property type="entry name" value="Spermadhesin, CUB domain"/>
    <property type="match status" value="2"/>
</dbReference>
<dbReference type="InterPro" id="IPR000859">
    <property type="entry name" value="CUB_dom"/>
</dbReference>